<accession>A0ABM6FSL0</accession>
<gene>
    <name evidence="2" type="ORF">RO07_25560</name>
</gene>
<organism evidence="2 3">
    <name type="scientific">Pandoraea pulmonicola</name>
    <dbReference type="NCBI Taxonomy" id="93221"/>
    <lineage>
        <taxon>Bacteria</taxon>
        <taxon>Pseudomonadati</taxon>
        <taxon>Pseudomonadota</taxon>
        <taxon>Betaproteobacteria</taxon>
        <taxon>Burkholderiales</taxon>
        <taxon>Burkholderiaceae</taxon>
        <taxon>Pandoraea</taxon>
    </lineage>
</organism>
<protein>
    <submittedName>
        <fullName evidence="2">Uncharacterized protein</fullName>
    </submittedName>
</protein>
<dbReference type="EMBL" id="CP010310">
    <property type="protein sequence ID" value="APD13572.1"/>
    <property type="molecule type" value="Genomic_DNA"/>
</dbReference>
<sequence length="78" mass="8228">MQPVAAIQQGDDTSASLAEVSPTLGELYRSTRDSITSATRGIPGLTTLWHIGRILVTGAPMQSETSTDGDEPERGTVK</sequence>
<name>A0ABM6FSL0_PANPU</name>
<evidence type="ECO:0000256" key="1">
    <source>
        <dbReference type="SAM" id="MobiDB-lite"/>
    </source>
</evidence>
<evidence type="ECO:0000313" key="2">
    <source>
        <dbReference type="EMBL" id="APD13572.1"/>
    </source>
</evidence>
<keyword evidence="3" id="KW-1185">Reference proteome</keyword>
<proteinExistence type="predicted"/>
<feature type="region of interest" description="Disordered" evidence="1">
    <location>
        <begin position="58"/>
        <end position="78"/>
    </location>
</feature>
<reference evidence="2" key="1">
    <citation type="submission" date="2016-11" db="EMBL/GenBank/DDBJ databases">
        <title>Complete Genome Sequencing of Pandoraea pulmonicola DSM 16583.</title>
        <authorList>
            <person name="Chan K.-G."/>
        </authorList>
    </citation>
    <scope>NUCLEOTIDE SEQUENCE</scope>
    <source>
        <strain evidence="2">DSM 16583</strain>
    </source>
</reference>
<dbReference type="Proteomes" id="UP000035086">
    <property type="component" value="Chromosome"/>
</dbReference>
<evidence type="ECO:0000313" key="3">
    <source>
        <dbReference type="Proteomes" id="UP000035086"/>
    </source>
</evidence>